<feature type="region of interest" description="Disordered" evidence="1">
    <location>
        <begin position="1"/>
        <end position="68"/>
    </location>
</feature>
<organism evidence="2 3">
    <name type="scientific">Tetraparma gracilis</name>
    <dbReference type="NCBI Taxonomy" id="2962635"/>
    <lineage>
        <taxon>Eukaryota</taxon>
        <taxon>Sar</taxon>
        <taxon>Stramenopiles</taxon>
        <taxon>Ochrophyta</taxon>
        <taxon>Bolidophyceae</taxon>
        <taxon>Parmales</taxon>
        <taxon>Triparmaceae</taxon>
        <taxon>Tetraparma</taxon>
    </lineage>
</organism>
<evidence type="ECO:0000313" key="3">
    <source>
        <dbReference type="Proteomes" id="UP001165060"/>
    </source>
</evidence>
<gene>
    <name evidence="2" type="ORF">TeGR_g6258</name>
</gene>
<evidence type="ECO:0008006" key="4">
    <source>
        <dbReference type="Google" id="ProtNLM"/>
    </source>
</evidence>
<reference evidence="2 3" key="1">
    <citation type="journal article" date="2023" name="Commun. Biol.">
        <title>Genome analysis of Parmales, the sister group of diatoms, reveals the evolutionary specialization of diatoms from phago-mixotrophs to photoautotrophs.</title>
        <authorList>
            <person name="Ban H."/>
            <person name="Sato S."/>
            <person name="Yoshikawa S."/>
            <person name="Yamada K."/>
            <person name="Nakamura Y."/>
            <person name="Ichinomiya M."/>
            <person name="Sato N."/>
            <person name="Blanc-Mathieu R."/>
            <person name="Endo H."/>
            <person name="Kuwata A."/>
            <person name="Ogata H."/>
        </authorList>
    </citation>
    <scope>NUCLEOTIDE SEQUENCE [LARGE SCALE GENOMIC DNA]</scope>
</reference>
<evidence type="ECO:0000256" key="1">
    <source>
        <dbReference type="SAM" id="MobiDB-lite"/>
    </source>
</evidence>
<name>A0ABQ6MQV9_9STRA</name>
<feature type="non-terminal residue" evidence="2">
    <location>
        <position position="1"/>
    </location>
</feature>
<dbReference type="EMBL" id="BRYB01000460">
    <property type="protein sequence ID" value="GMI30386.1"/>
    <property type="molecule type" value="Genomic_DNA"/>
</dbReference>
<feature type="compositionally biased region" description="Basic and acidic residues" evidence="1">
    <location>
        <begin position="107"/>
        <end position="124"/>
    </location>
</feature>
<feature type="compositionally biased region" description="Polar residues" evidence="1">
    <location>
        <begin position="128"/>
        <end position="141"/>
    </location>
</feature>
<feature type="region of interest" description="Disordered" evidence="1">
    <location>
        <begin position="89"/>
        <end position="249"/>
    </location>
</feature>
<dbReference type="Proteomes" id="UP001165060">
    <property type="component" value="Unassembled WGS sequence"/>
</dbReference>
<keyword evidence="3" id="KW-1185">Reference proteome</keyword>
<feature type="compositionally biased region" description="Low complexity" evidence="1">
    <location>
        <begin position="31"/>
        <end position="42"/>
    </location>
</feature>
<feature type="compositionally biased region" description="Basic and acidic residues" evidence="1">
    <location>
        <begin position="222"/>
        <end position="233"/>
    </location>
</feature>
<sequence>VRNNGTFDKTIIGEEEEVSGGFAALNKKQTPQGPSRSSPSGGKQVLGVEEGVVQTSDAGESKLEERGAPAACLPEAIVVFGLDKGNLGSAKVGAKQTSASSSSSSSDGKKVRGHEEAAVEKEAMLGEENNSTGDKGVSTFSPAGLRKAIETAPKDVTKMEQAEQSTSERTLNKSVRKSASVPVLTDTKGTCKVSEDAVAASERQNSTGGKGVSTHSPAGLRKSIESAPKDVTKTEQAQQSCSERTPNKS</sequence>
<protein>
    <recommendedName>
        <fullName evidence="4">Breast carcinoma amplified sequence 1</fullName>
    </recommendedName>
</protein>
<proteinExistence type="predicted"/>
<feature type="compositionally biased region" description="Basic and acidic residues" evidence="1">
    <location>
        <begin position="147"/>
        <end position="161"/>
    </location>
</feature>
<feature type="compositionally biased region" description="Polar residues" evidence="1">
    <location>
        <begin position="162"/>
        <end position="173"/>
    </location>
</feature>
<feature type="compositionally biased region" description="Polar residues" evidence="1">
    <location>
        <begin position="234"/>
        <end position="249"/>
    </location>
</feature>
<accession>A0ABQ6MQV9</accession>
<comment type="caution">
    <text evidence="2">The sequence shown here is derived from an EMBL/GenBank/DDBJ whole genome shotgun (WGS) entry which is preliminary data.</text>
</comment>
<feature type="non-terminal residue" evidence="2">
    <location>
        <position position="249"/>
    </location>
</feature>
<evidence type="ECO:0000313" key="2">
    <source>
        <dbReference type="EMBL" id="GMI30386.1"/>
    </source>
</evidence>